<keyword evidence="2 12" id="KW-0963">Cytoplasm</keyword>
<dbReference type="Proteomes" id="UP001240697">
    <property type="component" value="Chromosome"/>
</dbReference>
<feature type="domain" description="Zinc finger FPG/IleRS-type" evidence="14">
    <location>
        <begin position="913"/>
        <end position="939"/>
    </location>
</feature>
<dbReference type="InterPro" id="IPR033708">
    <property type="entry name" value="Anticodon_Ile_BEm"/>
</dbReference>
<comment type="subunit">
    <text evidence="12">Monomer.</text>
</comment>
<keyword evidence="5 12" id="KW-0547">Nucleotide-binding</keyword>
<keyword evidence="9 12" id="KW-0030">Aminoacyl-tRNA synthetase</keyword>
<keyword evidence="4 12" id="KW-0479">Metal-binding</keyword>
<evidence type="ECO:0000256" key="12">
    <source>
        <dbReference type="HAMAP-Rule" id="MF_02002"/>
    </source>
</evidence>
<comment type="similarity">
    <text evidence="1 12">Belongs to the class-I aminoacyl-tRNA synthetase family. IleS type 1 subfamily.</text>
</comment>
<evidence type="ECO:0000256" key="9">
    <source>
        <dbReference type="ARBA" id="ARBA00023146"/>
    </source>
</evidence>
<dbReference type="InterPro" id="IPR001412">
    <property type="entry name" value="aa-tRNA-synth_I_CS"/>
</dbReference>
<feature type="domain" description="Methionyl/Valyl/Leucyl/Isoleucyl-tRNA synthetase anticodon-binding" evidence="15">
    <location>
        <begin position="717"/>
        <end position="868"/>
    </location>
</feature>
<proteinExistence type="inferred from homology"/>
<evidence type="ECO:0000313" key="16">
    <source>
        <dbReference type="EMBL" id="WHS66452.1"/>
    </source>
</evidence>
<evidence type="ECO:0000256" key="2">
    <source>
        <dbReference type="ARBA" id="ARBA00022490"/>
    </source>
</evidence>
<dbReference type="RefSeq" id="WP_283487528.1">
    <property type="nucleotide sequence ID" value="NZ_CP125947.1"/>
</dbReference>
<comment type="catalytic activity">
    <reaction evidence="11 12">
        <text>tRNA(Ile) + L-isoleucine + ATP = L-isoleucyl-tRNA(Ile) + AMP + diphosphate</text>
        <dbReference type="Rhea" id="RHEA:11060"/>
        <dbReference type="Rhea" id="RHEA-COMP:9666"/>
        <dbReference type="Rhea" id="RHEA-COMP:9695"/>
        <dbReference type="ChEBI" id="CHEBI:30616"/>
        <dbReference type="ChEBI" id="CHEBI:33019"/>
        <dbReference type="ChEBI" id="CHEBI:58045"/>
        <dbReference type="ChEBI" id="CHEBI:78442"/>
        <dbReference type="ChEBI" id="CHEBI:78528"/>
        <dbReference type="ChEBI" id="CHEBI:456215"/>
        <dbReference type="EC" id="6.1.1.5"/>
    </reaction>
</comment>
<feature type="binding site" evidence="12">
    <location>
        <position position="937"/>
    </location>
    <ligand>
        <name>Zn(2+)</name>
        <dbReference type="ChEBI" id="CHEBI:29105"/>
    </ligand>
</feature>
<dbReference type="InterPro" id="IPR014729">
    <property type="entry name" value="Rossmann-like_a/b/a_fold"/>
</dbReference>
<evidence type="ECO:0000256" key="4">
    <source>
        <dbReference type="ARBA" id="ARBA00022723"/>
    </source>
</evidence>
<dbReference type="Gene3D" id="3.40.50.620">
    <property type="entry name" value="HUPs"/>
    <property type="match status" value="2"/>
</dbReference>
<dbReference type="InterPro" id="IPR002301">
    <property type="entry name" value="Ile-tRNA-ligase"/>
</dbReference>
<dbReference type="SUPFAM" id="SSF52374">
    <property type="entry name" value="Nucleotidylyl transferase"/>
    <property type="match status" value="1"/>
</dbReference>
<feature type="short sequence motif" description="'KMSKS' region" evidence="12">
    <location>
        <begin position="634"/>
        <end position="638"/>
    </location>
</feature>
<dbReference type="HAMAP" id="MF_02002">
    <property type="entry name" value="Ile_tRNA_synth_type1"/>
    <property type="match status" value="1"/>
</dbReference>
<reference evidence="16 17" key="1">
    <citation type="submission" date="2023-05" db="EMBL/GenBank/DDBJ databases">
        <authorList>
            <person name="Yin Y."/>
            <person name="Lu Z."/>
        </authorList>
    </citation>
    <scope>NUCLEOTIDE SEQUENCE [LARGE SCALE GENOMIC DNA]</scope>
    <source>
        <strain evidence="16 17">ZM22</strain>
    </source>
</reference>
<dbReference type="InterPro" id="IPR009080">
    <property type="entry name" value="tRNAsynth_Ia_anticodon-bd"/>
</dbReference>
<dbReference type="CDD" id="cd07960">
    <property type="entry name" value="Anticodon_Ia_Ile_BEm"/>
    <property type="match status" value="1"/>
</dbReference>
<keyword evidence="17" id="KW-1185">Reference proteome</keyword>
<dbReference type="InterPro" id="IPR013155">
    <property type="entry name" value="M/V/L/I-tRNA-synth_anticd-bd"/>
</dbReference>
<feature type="domain" description="Aminoacyl-tRNA synthetase class Ia" evidence="13">
    <location>
        <begin position="38"/>
        <end position="672"/>
    </location>
</feature>
<dbReference type="SUPFAM" id="SSF47323">
    <property type="entry name" value="Anticodon-binding domain of a subclass of class I aminoacyl-tRNA synthetases"/>
    <property type="match status" value="1"/>
</dbReference>
<dbReference type="PANTHER" id="PTHR42765">
    <property type="entry name" value="SOLEUCYL-TRNA SYNTHETASE"/>
    <property type="match status" value="1"/>
</dbReference>
<dbReference type="SUPFAM" id="SSF50677">
    <property type="entry name" value="ValRS/IleRS/LeuRS editing domain"/>
    <property type="match status" value="1"/>
</dbReference>
<evidence type="ECO:0000256" key="11">
    <source>
        <dbReference type="ARBA" id="ARBA00048359"/>
    </source>
</evidence>
<comment type="cofactor">
    <cofactor evidence="12">
        <name>Zn(2+)</name>
        <dbReference type="ChEBI" id="CHEBI:29105"/>
    </cofactor>
    <text evidence="12">Binds 1 zinc ion per subunit.</text>
</comment>
<evidence type="ECO:0000256" key="6">
    <source>
        <dbReference type="ARBA" id="ARBA00022833"/>
    </source>
</evidence>
<evidence type="ECO:0000256" key="3">
    <source>
        <dbReference type="ARBA" id="ARBA00022598"/>
    </source>
</evidence>
<feature type="short sequence motif" description="'HIGH' region" evidence="12">
    <location>
        <begin position="68"/>
        <end position="78"/>
    </location>
</feature>
<keyword evidence="7 12" id="KW-0067">ATP-binding</keyword>
<dbReference type="Pfam" id="PF08264">
    <property type="entry name" value="Anticodon_1"/>
    <property type="match status" value="1"/>
</dbReference>
<evidence type="ECO:0000256" key="8">
    <source>
        <dbReference type="ARBA" id="ARBA00022917"/>
    </source>
</evidence>
<keyword evidence="6 12" id="KW-0862">Zinc</keyword>
<evidence type="ECO:0000259" key="15">
    <source>
        <dbReference type="Pfam" id="PF08264"/>
    </source>
</evidence>
<dbReference type="Pfam" id="PF06827">
    <property type="entry name" value="zf-FPG_IleRS"/>
    <property type="match status" value="1"/>
</dbReference>
<dbReference type="Gene3D" id="3.90.740.10">
    <property type="entry name" value="Valyl/Leucyl/Isoleucyl-tRNA synthetase, editing domain"/>
    <property type="match status" value="1"/>
</dbReference>
<dbReference type="PRINTS" id="PR00984">
    <property type="entry name" value="TRNASYNTHILE"/>
</dbReference>
<evidence type="ECO:0000313" key="17">
    <source>
        <dbReference type="Proteomes" id="UP001240697"/>
    </source>
</evidence>
<evidence type="ECO:0000256" key="5">
    <source>
        <dbReference type="ARBA" id="ARBA00022741"/>
    </source>
</evidence>
<dbReference type="InterPro" id="IPR002300">
    <property type="entry name" value="aa-tRNA-synth_Ia"/>
</dbReference>
<keyword evidence="8 12" id="KW-0648">Protein biosynthesis</keyword>
<feature type="binding site" evidence="12">
    <location>
        <position position="637"/>
    </location>
    <ligand>
        <name>ATP</name>
        <dbReference type="ChEBI" id="CHEBI:30616"/>
    </ligand>
</feature>
<organism evidence="16 17">
    <name type="scientific">Comamonas resistens</name>
    <dbReference type="NCBI Taxonomy" id="3046670"/>
    <lineage>
        <taxon>Bacteria</taxon>
        <taxon>Pseudomonadati</taxon>
        <taxon>Pseudomonadota</taxon>
        <taxon>Betaproteobacteria</taxon>
        <taxon>Burkholderiales</taxon>
        <taxon>Comamonadaceae</taxon>
        <taxon>Comamonas</taxon>
    </lineage>
</organism>
<comment type="domain">
    <text evidence="12">IleRS has two distinct active sites: one for aminoacylation and one for editing. The misactivated valine is translocated from the active site to the editing site, which sterically excludes the correctly activated isoleucine. The single editing site contains two valyl binding pockets, one specific for each substrate (Val-AMP or Val-tRNA(Ile)).</text>
</comment>
<evidence type="ECO:0000256" key="10">
    <source>
        <dbReference type="ARBA" id="ARBA00025217"/>
    </source>
</evidence>
<name>A0ABY8STR3_9BURK</name>
<dbReference type="PROSITE" id="PS00178">
    <property type="entry name" value="AA_TRNA_LIGASE_I"/>
    <property type="match status" value="1"/>
</dbReference>
<accession>A0ABY8STR3</accession>
<keyword evidence="3 12" id="KW-0436">Ligase</keyword>
<sequence length="951" mass="106636">MSDSKSNKSEASIYRSTLNMPDTPFPMRGDLPKREPGWAKEWDEQGTYQKLRVARKGAPMFILHDGPPYANGKIHIGHAVNKILKDMIVKSRQLEGFDARYVPGWDCHGLPIENAIEKLHGRNLPRDEMQAKSRAFATEQIEQQMVDFKRLGVLGDWDHPYKTMNYANEAQELRALKKVLERGFVYRGLKPVYWCFDCASSLAEFEIEYADKQSQTLDVMFPAAEPAKLAAAFGLPQLDKQAFIVIWTTTAWTIPANQALNVNPDLEYSLVDTERGLLIVASALVEKCLERWKLDGKVVATAKGEKLDHMPFKHPLAHVDKGFDRISPVYLAEYATAEDGTGIVHSAPAYGVDDFNSCMSNGMDYKQILNPVQGNGVYAADLPMFGGQHIWKAVPVILDALKVAGRLMDTTTISHSYPHCWRHKTPVIYRAAAQWFIRMDEGEGVFTDPAQKPEKTLRQIALEAIDHTSFYPQNGQDRLRAMIAGRPDWCISRQRSWGVPIPFFLHVDTGALHPRTMEIIDQAADMIEQGGIEAWSRVTTEEILGAEEAKLYTKSTDILEVWFDSGSTFWHVMRGTHADMHHDQGPEADLYLEGHDQHRGWFHSSLLLASAIFGRAPYKGLLTHGFTVDGQGKKMSKSIGNTVAPQDVSNKMGAEIIRLWVASTDYSGDLGIDDKILARVVDAYRRIRNTLRFLLANTSDFDAAADSVPYKDMLEIDQYALARAAQLQKEIIGHYQVYEFHPVVAKLQLFCSEDLGGFYLDVLKDRLYTTAPKSLARRSAQTALHQITQALLRWMAPFLSFTAEEAWKIVGRSETIFLETFLDLPEGDEALLAKWTRIREIRDLVNKDIETVRGTGLVGASLQAEVTISAQHEDLALLQSLADDLKFVFITSSAQAVAGDALAVEVKPSQAAKCERCWHYRDDVGVNPEHPNLCGRCDSNLHGTGELRSKA</sequence>
<dbReference type="EMBL" id="CP125947">
    <property type="protein sequence ID" value="WHS66452.1"/>
    <property type="molecule type" value="Genomic_DNA"/>
</dbReference>
<gene>
    <name evidence="12 16" type="primary">ileS</name>
    <name evidence="16" type="ORF">QMY55_04745</name>
</gene>
<dbReference type="EC" id="6.1.1.5" evidence="12"/>
<comment type="subcellular location">
    <subcellularLocation>
        <location evidence="12">Cytoplasm</location>
    </subcellularLocation>
</comment>
<dbReference type="InterPro" id="IPR023585">
    <property type="entry name" value="Ile-tRNA-ligase_type1"/>
</dbReference>
<dbReference type="Pfam" id="PF00133">
    <property type="entry name" value="tRNA-synt_1"/>
    <property type="match status" value="1"/>
</dbReference>
<dbReference type="InterPro" id="IPR050081">
    <property type="entry name" value="Ile-tRNA_ligase"/>
</dbReference>
<feature type="binding site" evidence="12">
    <location>
        <position position="934"/>
    </location>
    <ligand>
        <name>Zn(2+)</name>
        <dbReference type="ChEBI" id="CHEBI:29105"/>
    </ligand>
</feature>
<dbReference type="NCBIfam" id="TIGR00392">
    <property type="entry name" value="ileS"/>
    <property type="match status" value="1"/>
</dbReference>
<evidence type="ECO:0000259" key="14">
    <source>
        <dbReference type="Pfam" id="PF06827"/>
    </source>
</evidence>
<feature type="binding site" evidence="12">
    <location>
        <position position="917"/>
    </location>
    <ligand>
        <name>Zn(2+)</name>
        <dbReference type="ChEBI" id="CHEBI:29105"/>
    </ligand>
</feature>
<dbReference type="InterPro" id="IPR009008">
    <property type="entry name" value="Val/Leu/Ile-tRNA-synth_edit"/>
</dbReference>
<feature type="binding site" evidence="12">
    <location>
        <position position="593"/>
    </location>
    <ligand>
        <name>L-isoleucyl-5'-AMP</name>
        <dbReference type="ChEBI" id="CHEBI:178002"/>
    </ligand>
</feature>
<dbReference type="InterPro" id="IPR010663">
    <property type="entry name" value="Znf_FPG/IleRS"/>
</dbReference>
<dbReference type="PANTHER" id="PTHR42765:SF1">
    <property type="entry name" value="ISOLEUCINE--TRNA LIGASE, MITOCHONDRIAL"/>
    <property type="match status" value="1"/>
</dbReference>
<feature type="binding site" evidence="12">
    <location>
        <position position="914"/>
    </location>
    <ligand>
        <name>Zn(2+)</name>
        <dbReference type="ChEBI" id="CHEBI:29105"/>
    </ligand>
</feature>
<protein>
    <recommendedName>
        <fullName evidence="12">Isoleucine--tRNA ligase</fullName>
        <ecNumber evidence="12">6.1.1.5</ecNumber>
    </recommendedName>
    <alternativeName>
        <fullName evidence="12">Isoleucyl-tRNA synthetase</fullName>
        <shortName evidence="12">IleRS</shortName>
    </alternativeName>
</protein>
<comment type="function">
    <text evidence="10 12">Catalyzes the attachment of isoleucine to tRNA(Ile). As IleRS can inadvertently accommodate and process structurally similar amino acids such as valine, to avoid such errors it has two additional distinct tRNA(Ile)-dependent editing activities. One activity is designated as 'pretransfer' editing and involves the hydrolysis of activated Val-AMP. The other activity is designated 'posttransfer' editing and involves deacylation of mischarged Val-tRNA(Ile).</text>
</comment>
<dbReference type="Gene3D" id="1.10.730.20">
    <property type="match status" value="1"/>
</dbReference>
<evidence type="ECO:0000256" key="7">
    <source>
        <dbReference type="ARBA" id="ARBA00022840"/>
    </source>
</evidence>
<dbReference type="GO" id="GO:0004822">
    <property type="term" value="F:isoleucine-tRNA ligase activity"/>
    <property type="evidence" value="ECO:0007669"/>
    <property type="project" value="UniProtKB-EC"/>
</dbReference>
<evidence type="ECO:0000256" key="1">
    <source>
        <dbReference type="ARBA" id="ARBA00006887"/>
    </source>
</evidence>
<evidence type="ECO:0000259" key="13">
    <source>
        <dbReference type="Pfam" id="PF00133"/>
    </source>
</evidence>